<accession>C4IYK0</accession>
<dbReference type="EMBL" id="BT083647">
    <property type="protein sequence ID" value="ACR34000.1"/>
    <property type="molecule type" value="mRNA"/>
</dbReference>
<name>C4IYK0_MAIZE</name>
<sequence>MAKVCIVSSCEPEDTERAGIRVSSAVPESSVYWCTTVLCERNATTPKVLCFCSRAQRPAGTAAPTPHCQRQISIFFKRKQGLPPSHAPAPVATANSTISILLLVHVYLHTPSAAYHVTQKKDSSRGGKMVKHKRAGTKQPRPW</sequence>
<evidence type="ECO:0000256" key="1">
    <source>
        <dbReference type="SAM" id="MobiDB-lite"/>
    </source>
</evidence>
<organism evidence="2">
    <name type="scientific">Zea mays</name>
    <name type="common">Maize</name>
    <dbReference type="NCBI Taxonomy" id="4577"/>
    <lineage>
        <taxon>Eukaryota</taxon>
        <taxon>Viridiplantae</taxon>
        <taxon>Streptophyta</taxon>
        <taxon>Embryophyta</taxon>
        <taxon>Tracheophyta</taxon>
        <taxon>Spermatophyta</taxon>
        <taxon>Magnoliopsida</taxon>
        <taxon>Liliopsida</taxon>
        <taxon>Poales</taxon>
        <taxon>Poaceae</taxon>
        <taxon>PACMAD clade</taxon>
        <taxon>Panicoideae</taxon>
        <taxon>Andropogonodae</taxon>
        <taxon>Andropogoneae</taxon>
        <taxon>Tripsacinae</taxon>
        <taxon>Zea</taxon>
    </lineage>
</organism>
<reference evidence="2" key="1">
    <citation type="journal article" date="2009" name="PLoS Genet.">
        <title>Sequencing, mapping, and analysis of 27,455 maize full-length cDNAs.</title>
        <authorList>
            <person name="Soderlund C."/>
            <person name="Descour A."/>
            <person name="Kudrna D."/>
            <person name="Bomhoff M."/>
            <person name="Boyd L."/>
            <person name="Currie J."/>
            <person name="Angelova A."/>
            <person name="Collura K."/>
            <person name="Wissotski M."/>
            <person name="Ashley E."/>
            <person name="Morrow D."/>
            <person name="Fernandes J."/>
            <person name="Walbot V."/>
            <person name="Yu Y."/>
        </authorList>
    </citation>
    <scope>NUCLEOTIDE SEQUENCE</scope>
    <source>
        <strain evidence="2">B73</strain>
    </source>
</reference>
<reference evidence="2" key="2">
    <citation type="submission" date="2012-06" db="EMBL/GenBank/DDBJ databases">
        <authorList>
            <person name="Yu Y."/>
            <person name="Currie J."/>
            <person name="Lomeli R."/>
            <person name="Angelova A."/>
            <person name="Collura K."/>
            <person name="Wissotski M."/>
            <person name="Campos D."/>
            <person name="Kudrna D."/>
            <person name="Golser W."/>
            <person name="Ashely E."/>
            <person name="Descour A."/>
            <person name="Fernandes J."/>
            <person name="Soderlund C."/>
            <person name="Walbot V."/>
        </authorList>
    </citation>
    <scope>NUCLEOTIDE SEQUENCE</scope>
    <source>
        <strain evidence="2">B73</strain>
    </source>
</reference>
<dbReference type="AlphaFoldDB" id="C4IYK0"/>
<evidence type="ECO:0000313" key="2">
    <source>
        <dbReference type="EMBL" id="ACR34000.1"/>
    </source>
</evidence>
<proteinExistence type="evidence at transcript level"/>
<protein>
    <submittedName>
        <fullName evidence="2">Uncharacterized protein</fullName>
    </submittedName>
</protein>
<feature type="region of interest" description="Disordered" evidence="1">
    <location>
        <begin position="117"/>
        <end position="143"/>
    </location>
</feature>